<accession>A0A517NIB1</accession>
<dbReference type="InterPro" id="IPR016187">
    <property type="entry name" value="CTDL_fold"/>
</dbReference>
<proteinExistence type="predicted"/>
<protein>
    <submittedName>
        <fullName evidence="6">Iron(II)-dependent oxidoreductase EgtB</fullName>
        <ecNumber evidence="6">1.8.-.-</ecNumber>
    </submittedName>
</protein>
<dbReference type="GO" id="GO:0052699">
    <property type="term" value="P:ergothioneine biosynthetic process"/>
    <property type="evidence" value="ECO:0007669"/>
    <property type="project" value="InterPro"/>
</dbReference>
<feature type="domain" description="DinB-like" evidence="5">
    <location>
        <begin position="11"/>
        <end position="142"/>
    </location>
</feature>
<evidence type="ECO:0000259" key="5">
    <source>
        <dbReference type="Pfam" id="PF12867"/>
    </source>
</evidence>
<dbReference type="KEGG" id="rlc:K227x_52980"/>
<gene>
    <name evidence="6" type="primary">egtB</name>
    <name evidence="6" type="ORF">K227x_52980</name>
</gene>
<dbReference type="Proteomes" id="UP000318538">
    <property type="component" value="Chromosome"/>
</dbReference>
<keyword evidence="2" id="KW-0408">Iron</keyword>
<sequence>MTANSIADSFQSVRHFTVRLAQPLSAEDCMVQSMDDASPTRWHLAHTTWFFETFVLAQESDYQPFDPQFKFLFNSYYNTVGDQYPRQRRGMISRPGLEQIQNYRRHVDQQMIQRLQKPDFAAKHQRLIEVGIQHEQQHQELILTDIKHALSCNPTWPQYHALPLDRTADSAADGDSTRSKTPINIDEGVYEIGHDTNGFAFDNESPRHKVFLNQCAVDSVLVTCGEYLQFMNDGGYQQPQHWLSMGWSAVNQNGWQAPMYWIDVDDVPMFFTLAGLRPVDLDAPVAHVSFYEADAFARWAGKRLPTEFEWEIAAAQTTIDDDAPFVDWLLDRQLAIHPTRSPHGFCGSVWQWTASNYLGYPGYKPPAGAVGEYNGKFMCDQHVLRGGSVATHSSHIRPTYRNFFPASTRWQFAGIRLAE</sequence>
<evidence type="ECO:0000256" key="3">
    <source>
        <dbReference type="ARBA" id="ARBA00037882"/>
    </source>
</evidence>
<comment type="pathway">
    <text evidence="3">Amino-acid biosynthesis; ergothioneine biosynthesis.</text>
</comment>
<dbReference type="GO" id="GO:0016491">
    <property type="term" value="F:oxidoreductase activity"/>
    <property type="evidence" value="ECO:0007669"/>
    <property type="project" value="UniProtKB-KW"/>
</dbReference>
<dbReference type="EC" id="1.8.-.-" evidence="6"/>
<dbReference type="Gene3D" id="3.90.1580.10">
    <property type="entry name" value="paralog of FGE (formylglycine-generating enzyme)"/>
    <property type="match status" value="1"/>
</dbReference>
<feature type="domain" description="Sulfatase-modifying factor enzyme-like" evidence="4">
    <location>
        <begin position="183"/>
        <end position="325"/>
    </location>
</feature>
<dbReference type="Pfam" id="PF12867">
    <property type="entry name" value="DinB_2"/>
    <property type="match status" value="1"/>
</dbReference>
<dbReference type="Pfam" id="PF03781">
    <property type="entry name" value="FGE-sulfatase"/>
    <property type="match status" value="2"/>
</dbReference>
<dbReference type="OrthoDB" id="9812426at2"/>
<dbReference type="NCBIfam" id="TIGR03440">
    <property type="entry name" value="egtB_TIGR03440"/>
    <property type="match status" value="1"/>
</dbReference>
<dbReference type="InterPro" id="IPR042095">
    <property type="entry name" value="SUMF_sf"/>
</dbReference>
<dbReference type="InterPro" id="IPR005532">
    <property type="entry name" value="SUMF_dom"/>
</dbReference>
<dbReference type="InterPro" id="IPR017806">
    <property type="entry name" value="EgtB"/>
</dbReference>
<evidence type="ECO:0000313" key="6">
    <source>
        <dbReference type="EMBL" id="QDT06876.1"/>
    </source>
</evidence>
<dbReference type="AlphaFoldDB" id="A0A517NIB1"/>
<evidence type="ECO:0000256" key="2">
    <source>
        <dbReference type="ARBA" id="ARBA00023004"/>
    </source>
</evidence>
<feature type="domain" description="Sulfatase-modifying factor enzyme-like" evidence="4">
    <location>
        <begin position="344"/>
        <end position="418"/>
    </location>
</feature>
<evidence type="ECO:0000259" key="4">
    <source>
        <dbReference type="Pfam" id="PF03781"/>
    </source>
</evidence>
<evidence type="ECO:0000313" key="7">
    <source>
        <dbReference type="Proteomes" id="UP000318538"/>
    </source>
</evidence>
<organism evidence="6 7">
    <name type="scientific">Rubripirellula lacrimiformis</name>
    <dbReference type="NCBI Taxonomy" id="1930273"/>
    <lineage>
        <taxon>Bacteria</taxon>
        <taxon>Pseudomonadati</taxon>
        <taxon>Planctomycetota</taxon>
        <taxon>Planctomycetia</taxon>
        <taxon>Pirellulales</taxon>
        <taxon>Pirellulaceae</taxon>
        <taxon>Rubripirellula</taxon>
    </lineage>
</organism>
<keyword evidence="7" id="KW-1185">Reference proteome</keyword>
<dbReference type="InterPro" id="IPR024775">
    <property type="entry name" value="DinB-like"/>
</dbReference>
<dbReference type="RefSeq" id="WP_145174117.1">
    <property type="nucleotide sequence ID" value="NZ_CP036525.1"/>
</dbReference>
<reference evidence="6 7" key="1">
    <citation type="submission" date="2019-02" db="EMBL/GenBank/DDBJ databases">
        <title>Deep-cultivation of Planctomycetes and their phenomic and genomic characterization uncovers novel biology.</title>
        <authorList>
            <person name="Wiegand S."/>
            <person name="Jogler M."/>
            <person name="Boedeker C."/>
            <person name="Pinto D."/>
            <person name="Vollmers J."/>
            <person name="Rivas-Marin E."/>
            <person name="Kohn T."/>
            <person name="Peeters S.H."/>
            <person name="Heuer A."/>
            <person name="Rast P."/>
            <person name="Oberbeckmann S."/>
            <person name="Bunk B."/>
            <person name="Jeske O."/>
            <person name="Meyerdierks A."/>
            <person name="Storesund J.E."/>
            <person name="Kallscheuer N."/>
            <person name="Luecker S."/>
            <person name="Lage O.M."/>
            <person name="Pohl T."/>
            <person name="Merkel B.J."/>
            <person name="Hornburger P."/>
            <person name="Mueller R.-W."/>
            <person name="Bruemmer F."/>
            <person name="Labrenz M."/>
            <person name="Spormann A.M."/>
            <person name="Op den Camp H."/>
            <person name="Overmann J."/>
            <person name="Amann R."/>
            <person name="Jetten M.S.M."/>
            <person name="Mascher T."/>
            <person name="Medema M.H."/>
            <person name="Devos D.P."/>
            <person name="Kaster A.-K."/>
            <person name="Ovreas L."/>
            <person name="Rohde M."/>
            <person name="Galperin M.Y."/>
            <person name="Jogler C."/>
        </authorList>
    </citation>
    <scope>NUCLEOTIDE SEQUENCE [LARGE SCALE GENOMIC DNA]</scope>
    <source>
        <strain evidence="6 7">K22_7</strain>
    </source>
</reference>
<evidence type="ECO:0000256" key="1">
    <source>
        <dbReference type="ARBA" id="ARBA00023002"/>
    </source>
</evidence>
<dbReference type="SUPFAM" id="SSF56436">
    <property type="entry name" value="C-type lectin-like"/>
    <property type="match status" value="1"/>
</dbReference>
<dbReference type="PANTHER" id="PTHR23150">
    <property type="entry name" value="SULFATASE MODIFYING FACTOR 1, 2"/>
    <property type="match status" value="1"/>
</dbReference>
<name>A0A517NIB1_9BACT</name>
<dbReference type="EMBL" id="CP036525">
    <property type="protein sequence ID" value="QDT06876.1"/>
    <property type="molecule type" value="Genomic_DNA"/>
</dbReference>
<keyword evidence="1 6" id="KW-0560">Oxidoreductase</keyword>
<dbReference type="InterPro" id="IPR051043">
    <property type="entry name" value="Sulfatase_Mod_Factor_Kinase"/>
</dbReference>
<dbReference type="PANTHER" id="PTHR23150:SF36">
    <property type="entry name" value="HERCYNINE OXYGENASE"/>
    <property type="match status" value="1"/>
</dbReference>